<dbReference type="GO" id="GO:0008270">
    <property type="term" value="F:zinc ion binding"/>
    <property type="evidence" value="ECO:0007669"/>
    <property type="project" value="UniProtKB-UniRule"/>
</dbReference>
<comment type="similarity">
    <text evidence="1">Belongs to the cytidine and deoxycytidylate deaminase family. ADAT2 subfamily.</text>
</comment>
<feature type="binding site" evidence="8">
    <location>
        <position position="80"/>
    </location>
    <ligand>
        <name>Zn(2+)</name>
        <dbReference type="ChEBI" id="CHEBI:29105"/>
        <note>catalytic</note>
    </ligand>
</feature>
<evidence type="ECO:0000256" key="1">
    <source>
        <dbReference type="ARBA" id="ARBA00010669"/>
    </source>
</evidence>
<accession>A0A833JDT9</accession>
<dbReference type="InterPro" id="IPR002125">
    <property type="entry name" value="CMP_dCMP_dom"/>
</dbReference>
<keyword evidence="3 8" id="KW-0819">tRNA processing</keyword>
<sequence>MEKCLELAKQAASLGEVPVGALIVTSQGEIISEAHNLREIENIATAHAELIAIERACKKLGRWRLSDCSLYVSLEPCFMCAGGIVLARIPNVIFAASDPKAGAVGSLINILNDKRLNHQCHVISGICSEESSNLLKTFFKVRRKK</sequence>
<name>A0A833JDT9_9BACT</name>
<feature type="domain" description="CMP/dCMP-type deaminase" evidence="9">
    <location>
        <begin position="1"/>
        <end position="107"/>
    </location>
</feature>
<keyword evidence="5 8" id="KW-0378">Hydrolase</keyword>
<dbReference type="Gene3D" id="3.40.140.10">
    <property type="entry name" value="Cytidine Deaminase, domain 2"/>
    <property type="match status" value="1"/>
</dbReference>
<evidence type="ECO:0000256" key="6">
    <source>
        <dbReference type="ARBA" id="ARBA00022833"/>
    </source>
</evidence>
<reference evidence="10 11" key="1">
    <citation type="submission" date="2019-10" db="EMBL/GenBank/DDBJ databases">
        <title>New genus of Silvanigrellaceae.</title>
        <authorList>
            <person name="Pitt A."/>
            <person name="Hahn M.W."/>
        </authorList>
    </citation>
    <scope>NUCLEOTIDE SEQUENCE [LARGE SCALE GENOMIC DNA]</scope>
    <source>
        <strain evidence="10 11">33A1-SZDP</strain>
    </source>
</reference>
<dbReference type="GO" id="GO:0002100">
    <property type="term" value="P:tRNA wobble adenosine to inosine editing"/>
    <property type="evidence" value="ECO:0007669"/>
    <property type="project" value="UniProtKB-UniRule"/>
</dbReference>
<dbReference type="InterPro" id="IPR016193">
    <property type="entry name" value="Cytidine_deaminase-like"/>
</dbReference>
<dbReference type="Proteomes" id="UP000442694">
    <property type="component" value="Unassembled WGS sequence"/>
</dbReference>
<comment type="function">
    <text evidence="8">Catalyzes the deamination of adenosine to inosine at the wobble position 34 of tRNA(Arg2).</text>
</comment>
<dbReference type="EC" id="3.5.4.33" evidence="8"/>
<feature type="binding site" evidence="8">
    <location>
        <position position="47"/>
    </location>
    <ligand>
        <name>Zn(2+)</name>
        <dbReference type="ChEBI" id="CHEBI:29105"/>
        <note>catalytic</note>
    </ligand>
</feature>
<evidence type="ECO:0000256" key="4">
    <source>
        <dbReference type="ARBA" id="ARBA00022723"/>
    </source>
</evidence>
<dbReference type="AlphaFoldDB" id="A0A833JDT9"/>
<dbReference type="InterPro" id="IPR028883">
    <property type="entry name" value="tRNA_aden_deaminase"/>
</dbReference>
<proteinExistence type="inferred from homology"/>
<dbReference type="InterPro" id="IPR016192">
    <property type="entry name" value="APOBEC/CMP_deaminase_Zn-bd"/>
</dbReference>
<keyword evidence="4 8" id="KW-0479">Metal-binding</keyword>
<evidence type="ECO:0000313" key="10">
    <source>
        <dbReference type="EMBL" id="KAB8031095.1"/>
    </source>
</evidence>
<evidence type="ECO:0000256" key="8">
    <source>
        <dbReference type="HAMAP-Rule" id="MF_00972"/>
    </source>
</evidence>
<dbReference type="PROSITE" id="PS00903">
    <property type="entry name" value="CYT_DCMP_DEAMINASES_1"/>
    <property type="match status" value="1"/>
</dbReference>
<comment type="catalytic activity">
    <reaction evidence="7 8">
        <text>adenosine(34) in tRNA + H2O + H(+) = inosine(34) in tRNA + NH4(+)</text>
        <dbReference type="Rhea" id="RHEA:43168"/>
        <dbReference type="Rhea" id="RHEA-COMP:10373"/>
        <dbReference type="Rhea" id="RHEA-COMP:10374"/>
        <dbReference type="ChEBI" id="CHEBI:15377"/>
        <dbReference type="ChEBI" id="CHEBI:15378"/>
        <dbReference type="ChEBI" id="CHEBI:28938"/>
        <dbReference type="ChEBI" id="CHEBI:74411"/>
        <dbReference type="ChEBI" id="CHEBI:82852"/>
        <dbReference type="EC" id="3.5.4.33"/>
    </reaction>
</comment>
<protein>
    <recommendedName>
        <fullName evidence="8">tRNA-specific adenosine deaminase</fullName>
        <ecNumber evidence="8">3.5.4.33</ecNumber>
    </recommendedName>
</protein>
<gene>
    <name evidence="8" type="primary">tadA</name>
    <name evidence="10" type="ORF">GCL57_07940</name>
</gene>
<evidence type="ECO:0000256" key="7">
    <source>
        <dbReference type="ARBA" id="ARBA00048045"/>
    </source>
</evidence>
<dbReference type="PANTHER" id="PTHR11079">
    <property type="entry name" value="CYTOSINE DEAMINASE FAMILY MEMBER"/>
    <property type="match status" value="1"/>
</dbReference>
<dbReference type="Pfam" id="PF14437">
    <property type="entry name" value="MafB19-deam"/>
    <property type="match status" value="1"/>
</dbReference>
<keyword evidence="6 8" id="KW-0862">Zinc</keyword>
<dbReference type="PROSITE" id="PS51747">
    <property type="entry name" value="CYT_DCMP_DEAMINASES_2"/>
    <property type="match status" value="1"/>
</dbReference>
<keyword evidence="11" id="KW-1185">Reference proteome</keyword>
<feature type="binding site" evidence="8">
    <location>
        <position position="77"/>
    </location>
    <ligand>
        <name>Zn(2+)</name>
        <dbReference type="ChEBI" id="CHEBI:29105"/>
        <note>catalytic</note>
    </ligand>
</feature>
<comment type="caution">
    <text evidence="10">The sequence shown here is derived from an EMBL/GenBank/DDBJ whole genome shotgun (WGS) entry which is preliminary data.</text>
</comment>
<feature type="active site" description="Proton donor" evidence="8">
    <location>
        <position position="49"/>
    </location>
</feature>
<evidence type="ECO:0000256" key="5">
    <source>
        <dbReference type="ARBA" id="ARBA00022801"/>
    </source>
</evidence>
<dbReference type="FunFam" id="3.40.140.10:FF:000005">
    <property type="entry name" value="tRNA-specific adenosine deaminase"/>
    <property type="match status" value="1"/>
</dbReference>
<evidence type="ECO:0000259" key="9">
    <source>
        <dbReference type="PROSITE" id="PS51747"/>
    </source>
</evidence>
<dbReference type="GO" id="GO:0052717">
    <property type="term" value="F:tRNA-specific adenosine-34 deaminase activity"/>
    <property type="evidence" value="ECO:0007669"/>
    <property type="project" value="UniProtKB-UniRule"/>
</dbReference>
<evidence type="ECO:0000256" key="2">
    <source>
        <dbReference type="ARBA" id="ARBA00011738"/>
    </source>
</evidence>
<comment type="cofactor">
    <cofactor evidence="8">
        <name>Zn(2+)</name>
        <dbReference type="ChEBI" id="CHEBI:29105"/>
    </cofactor>
    <text evidence="8">Binds 1 zinc ion per subunit.</text>
</comment>
<dbReference type="PANTHER" id="PTHR11079:SF202">
    <property type="entry name" value="TRNA-SPECIFIC ADENOSINE DEAMINASE"/>
    <property type="match status" value="1"/>
</dbReference>
<dbReference type="InterPro" id="IPR058535">
    <property type="entry name" value="MafB19-deam"/>
</dbReference>
<comment type="subunit">
    <text evidence="2 8">Homodimer.</text>
</comment>
<dbReference type="CDD" id="cd01285">
    <property type="entry name" value="nucleoside_deaminase"/>
    <property type="match status" value="1"/>
</dbReference>
<dbReference type="HAMAP" id="MF_00972">
    <property type="entry name" value="tRNA_aden_deaminase"/>
    <property type="match status" value="1"/>
</dbReference>
<dbReference type="SUPFAM" id="SSF53927">
    <property type="entry name" value="Cytidine deaminase-like"/>
    <property type="match status" value="1"/>
</dbReference>
<dbReference type="EMBL" id="WFLN01000006">
    <property type="protein sequence ID" value="KAB8031095.1"/>
    <property type="molecule type" value="Genomic_DNA"/>
</dbReference>
<evidence type="ECO:0000256" key="3">
    <source>
        <dbReference type="ARBA" id="ARBA00022694"/>
    </source>
</evidence>
<organism evidence="10 11">
    <name type="scientific">Fluviispira multicolorata</name>
    <dbReference type="NCBI Taxonomy" id="2654512"/>
    <lineage>
        <taxon>Bacteria</taxon>
        <taxon>Pseudomonadati</taxon>
        <taxon>Bdellovibrionota</taxon>
        <taxon>Oligoflexia</taxon>
        <taxon>Silvanigrellales</taxon>
        <taxon>Silvanigrellaceae</taxon>
        <taxon>Fluviispira</taxon>
    </lineage>
</organism>
<evidence type="ECO:0000313" key="11">
    <source>
        <dbReference type="Proteomes" id="UP000442694"/>
    </source>
</evidence>